<protein>
    <submittedName>
        <fullName evidence="1">Uncharacterized protein</fullName>
    </submittedName>
</protein>
<dbReference type="RefSeq" id="WP_084062000.1">
    <property type="nucleotide sequence ID" value="NZ_FQZM01000006.1"/>
</dbReference>
<accession>A0A1M6C6E2</accession>
<dbReference type="EMBL" id="FQZM01000006">
    <property type="protein sequence ID" value="SHI56314.1"/>
    <property type="molecule type" value="Genomic_DNA"/>
</dbReference>
<organism evidence="1 2">
    <name type="scientific">Desulfofundulus thermosubterraneus DSM 16057</name>
    <dbReference type="NCBI Taxonomy" id="1121432"/>
    <lineage>
        <taxon>Bacteria</taxon>
        <taxon>Bacillati</taxon>
        <taxon>Bacillota</taxon>
        <taxon>Clostridia</taxon>
        <taxon>Eubacteriales</taxon>
        <taxon>Peptococcaceae</taxon>
        <taxon>Desulfofundulus</taxon>
    </lineage>
</organism>
<keyword evidence="2" id="KW-1185">Reference proteome</keyword>
<evidence type="ECO:0000313" key="1">
    <source>
        <dbReference type="EMBL" id="SHI56314.1"/>
    </source>
</evidence>
<dbReference type="OrthoDB" id="5638364at2"/>
<dbReference type="AlphaFoldDB" id="A0A1M6C6E2"/>
<evidence type="ECO:0000313" key="2">
    <source>
        <dbReference type="Proteomes" id="UP000184529"/>
    </source>
</evidence>
<gene>
    <name evidence="1" type="ORF">SAMN02745219_00604</name>
</gene>
<dbReference type="STRING" id="1121432.SAMN02745219_00604"/>
<reference evidence="2" key="1">
    <citation type="submission" date="2016-11" db="EMBL/GenBank/DDBJ databases">
        <authorList>
            <person name="Varghese N."/>
            <person name="Submissions S."/>
        </authorList>
    </citation>
    <scope>NUCLEOTIDE SEQUENCE [LARGE SCALE GENOMIC DNA]</scope>
    <source>
        <strain evidence="2">DSM 16057</strain>
    </source>
</reference>
<name>A0A1M6C6E2_9FIRM</name>
<sequence>MQVKINLNREEYELLIEIFYIADWVLNAYKTTEDDEIDRYRDLEQKILSRAKEFGLQNIVEWDPSMRVYQYTREFEENNPAMEFIEDFEEDTFWDELVERLSMRDLVEEYGEESVMEMDVFTRLEKLDKYRVKYLEEFEKNGLQNVQVF</sequence>
<dbReference type="Proteomes" id="UP000184529">
    <property type="component" value="Unassembled WGS sequence"/>
</dbReference>
<proteinExistence type="predicted"/>